<dbReference type="Proteomes" id="UP000275368">
    <property type="component" value="Chromosome"/>
</dbReference>
<dbReference type="AlphaFoldDB" id="A0A3G9JHY6"/>
<reference evidence="1 2" key="1">
    <citation type="submission" date="2018-11" db="EMBL/GenBank/DDBJ databases">
        <title>Complete genome sequence of Paenibacillus baekrokdamisoli strain KCTC 33723.</title>
        <authorList>
            <person name="Kang S.W."/>
            <person name="Lee K.C."/>
            <person name="Kim K.K."/>
            <person name="Kim J.S."/>
            <person name="Kim D.S."/>
            <person name="Ko S.H."/>
            <person name="Yang S.H."/>
            <person name="Lee J.S."/>
        </authorList>
    </citation>
    <scope>NUCLEOTIDE SEQUENCE [LARGE SCALE GENOMIC DNA]</scope>
    <source>
        <strain evidence="1 2">KCTC 33723</strain>
    </source>
</reference>
<dbReference type="OrthoDB" id="2659055at2"/>
<keyword evidence="2" id="KW-1185">Reference proteome</keyword>
<evidence type="ECO:0000313" key="2">
    <source>
        <dbReference type="Proteomes" id="UP000275368"/>
    </source>
</evidence>
<protein>
    <submittedName>
        <fullName evidence="1">Uncharacterized protein</fullName>
    </submittedName>
</protein>
<gene>
    <name evidence="1" type="ORF">Back11_39890</name>
</gene>
<evidence type="ECO:0000313" key="1">
    <source>
        <dbReference type="EMBL" id="BBH22644.1"/>
    </source>
</evidence>
<sequence length="120" mass="13262">MKKLKFIIPGFLILAVIGGIVINLLLHVTVSADNIVVKDIKVSDGVLSLTGDFSDSALDYKGFNIRFEGDKLYIMIKGSLLSFGQKDSSFQFTLDSKEHGKITEVFLQDSSHTRKIWPAA</sequence>
<proteinExistence type="predicted"/>
<name>A0A3G9JHY6_9BACL</name>
<dbReference type="KEGG" id="pbk:Back11_39890"/>
<dbReference type="EMBL" id="AP019308">
    <property type="protein sequence ID" value="BBH22644.1"/>
    <property type="molecule type" value="Genomic_DNA"/>
</dbReference>
<dbReference type="RefSeq" id="WP_125661072.1">
    <property type="nucleotide sequence ID" value="NZ_AP019308.1"/>
</dbReference>
<organism evidence="1 2">
    <name type="scientific">Paenibacillus baekrokdamisoli</name>
    <dbReference type="NCBI Taxonomy" id="1712516"/>
    <lineage>
        <taxon>Bacteria</taxon>
        <taxon>Bacillati</taxon>
        <taxon>Bacillota</taxon>
        <taxon>Bacilli</taxon>
        <taxon>Bacillales</taxon>
        <taxon>Paenibacillaceae</taxon>
        <taxon>Paenibacillus</taxon>
    </lineage>
</organism>
<accession>A0A3G9JHY6</accession>